<keyword evidence="2 5" id="KW-0863">Zinc-finger</keyword>
<keyword evidence="3" id="KW-0862">Zinc</keyword>
<feature type="domain" description="THAP-type" evidence="7">
    <location>
        <begin position="1"/>
        <end position="86"/>
    </location>
</feature>
<keyword evidence="9" id="KW-1185">Reference proteome</keyword>
<dbReference type="Proteomes" id="UP000837857">
    <property type="component" value="Chromosome 30"/>
</dbReference>
<reference evidence="8" key="1">
    <citation type="submission" date="2022-03" db="EMBL/GenBank/DDBJ databases">
        <authorList>
            <person name="Martin H S."/>
        </authorList>
    </citation>
    <scope>NUCLEOTIDE SEQUENCE</scope>
</reference>
<dbReference type="EMBL" id="OW152842">
    <property type="protein sequence ID" value="CAH2064967.1"/>
    <property type="molecule type" value="Genomic_DNA"/>
</dbReference>
<dbReference type="InterPro" id="IPR026516">
    <property type="entry name" value="THAP1/10"/>
</dbReference>
<sequence length="269" mass="30949">MPSCVVKWCRNHTDHHITSGVTFHLFPQDPTRREQWIKAVQLERQESYWMPTKCSKICSIHFKETDFHLSKKKNTMLSKTAVPICTMVFASDKLLSSHASEAKQPNIHDKPSVDEKPLVSTPPVYNSSNTLQLNLIKKESIPETPSKHKVKISCPSCGYHFGIAGNFVEDSQVIHHRRTSPSLNLTTEVIEIKLYNTPLNMLYSDMESALNASKMQSLEKKLQRKSLLAKKRLSKIMNLSRRNGRLIEKMSILKKSIQEMKNNKFKEWS</sequence>
<evidence type="ECO:0000256" key="4">
    <source>
        <dbReference type="ARBA" id="ARBA00023125"/>
    </source>
</evidence>
<dbReference type="PROSITE" id="PS50950">
    <property type="entry name" value="ZF_THAP"/>
    <property type="match status" value="1"/>
</dbReference>
<evidence type="ECO:0000259" key="7">
    <source>
        <dbReference type="PROSITE" id="PS50950"/>
    </source>
</evidence>
<dbReference type="InterPro" id="IPR038441">
    <property type="entry name" value="THAP_Znf_sf"/>
</dbReference>
<dbReference type="SUPFAM" id="SSF57716">
    <property type="entry name" value="Glucocorticoid receptor-like (DNA-binding domain)"/>
    <property type="match status" value="1"/>
</dbReference>
<evidence type="ECO:0000256" key="6">
    <source>
        <dbReference type="SAM" id="MobiDB-lite"/>
    </source>
</evidence>
<feature type="non-terminal residue" evidence="8">
    <location>
        <position position="269"/>
    </location>
</feature>
<evidence type="ECO:0000313" key="9">
    <source>
        <dbReference type="Proteomes" id="UP000837857"/>
    </source>
</evidence>
<keyword evidence="4 5" id="KW-0238">DNA-binding</keyword>
<dbReference type="InterPro" id="IPR006612">
    <property type="entry name" value="THAP_Znf"/>
</dbReference>
<feature type="compositionally biased region" description="Basic and acidic residues" evidence="6">
    <location>
        <begin position="106"/>
        <end position="117"/>
    </location>
</feature>
<accession>A0ABN8ITV5</accession>
<evidence type="ECO:0000256" key="1">
    <source>
        <dbReference type="ARBA" id="ARBA00022723"/>
    </source>
</evidence>
<evidence type="ECO:0000313" key="8">
    <source>
        <dbReference type="EMBL" id="CAH2064967.1"/>
    </source>
</evidence>
<dbReference type="Gene3D" id="6.20.210.20">
    <property type="entry name" value="THAP domain"/>
    <property type="match status" value="1"/>
</dbReference>
<dbReference type="PANTHER" id="PTHR46600">
    <property type="entry name" value="THAP DOMAIN-CONTAINING"/>
    <property type="match status" value="1"/>
</dbReference>
<proteinExistence type="predicted"/>
<evidence type="ECO:0000256" key="3">
    <source>
        <dbReference type="ARBA" id="ARBA00022833"/>
    </source>
</evidence>
<dbReference type="Pfam" id="PF05485">
    <property type="entry name" value="THAP"/>
    <property type="match status" value="1"/>
</dbReference>
<gene>
    <name evidence="8" type="ORF">IPOD504_LOCUS12978</name>
</gene>
<protein>
    <recommendedName>
        <fullName evidence="7">THAP-type domain-containing protein</fullName>
    </recommendedName>
</protein>
<name>A0ABN8ITV5_9NEOP</name>
<evidence type="ECO:0000256" key="2">
    <source>
        <dbReference type="ARBA" id="ARBA00022771"/>
    </source>
</evidence>
<dbReference type="SMART" id="SM00980">
    <property type="entry name" value="THAP"/>
    <property type="match status" value="1"/>
</dbReference>
<feature type="region of interest" description="Disordered" evidence="6">
    <location>
        <begin position="100"/>
        <end position="121"/>
    </location>
</feature>
<keyword evidence="1" id="KW-0479">Metal-binding</keyword>
<organism evidence="8 9">
    <name type="scientific">Iphiclides podalirius</name>
    <name type="common">scarce swallowtail</name>
    <dbReference type="NCBI Taxonomy" id="110791"/>
    <lineage>
        <taxon>Eukaryota</taxon>
        <taxon>Metazoa</taxon>
        <taxon>Ecdysozoa</taxon>
        <taxon>Arthropoda</taxon>
        <taxon>Hexapoda</taxon>
        <taxon>Insecta</taxon>
        <taxon>Pterygota</taxon>
        <taxon>Neoptera</taxon>
        <taxon>Endopterygota</taxon>
        <taxon>Lepidoptera</taxon>
        <taxon>Glossata</taxon>
        <taxon>Ditrysia</taxon>
        <taxon>Papilionoidea</taxon>
        <taxon>Papilionidae</taxon>
        <taxon>Papilioninae</taxon>
        <taxon>Iphiclides</taxon>
    </lineage>
</organism>
<dbReference type="PANTHER" id="PTHR46600:SF11">
    <property type="entry name" value="THAP DOMAIN-CONTAINING PROTEIN 10"/>
    <property type="match status" value="1"/>
</dbReference>
<evidence type="ECO:0000256" key="5">
    <source>
        <dbReference type="PROSITE-ProRule" id="PRU00309"/>
    </source>
</evidence>